<dbReference type="GO" id="GO:0009253">
    <property type="term" value="P:peptidoglycan catabolic process"/>
    <property type="evidence" value="ECO:0007669"/>
    <property type="project" value="InterPro"/>
</dbReference>
<accession>A0AAD3X5B8</accession>
<evidence type="ECO:0000259" key="2">
    <source>
        <dbReference type="Pfam" id="PF01510"/>
    </source>
</evidence>
<reference evidence="3 4" key="1">
    <citation type="submission" date="2019-09" db="EMBL/GenBank/DDBJ databases">
        <title>Whole genome sequencing of Microbacterium maritypicum.</title>
        <authorList>
            <person name="Lenchi N."/>
        </authorList>
    </citation>
    <scope>NUCLEOTIDE SEQUENCE [LARGE SCALE GENOMIC DNA]</scope>
    <source>
        <strain evidence="3 4">DSM 12512</strain>
    </source>
</reference>
<comment type="caution">
    <text evidence="3">The sequence shown here is derived from an EMBL/GenBank/DDBJ whole genome shotgun (WGS) entry which is preliminary data.</text>
</comment>
<gene>
    <name evidence="3" type="ORF">F6W70_08220</name>
</gene>
<evidence type="ECO:0000256" key="1">
    <source>
        <dbReference type="SAM" id="Phobius"/>
    </source>
</evidence>
<dbReference type="SUPFAM" id="SSF55846">
    <property type="entry name" value="N-acetylmuramoyl-L-alanine amidase-like"/>
    <property type="match status" value="1"/>
</dbReference>
<dbReference type="AlphaFoldDB" id="A0AAD3X5B8"/>
<dbReference type="Gene3D" id="3.40.80.10">
    <property type="entry name" value="Peptidoglycan recognition protein-like"/>
    <property type="match status" value="1"/>
</dbReference>
<proteinExistence type="predicted"/>
<protein>
    <submittedName>
        <fullName evidence="3">N-acetylmuramoyl-L-alanine amidase</fullName>
    </submittedName>
</protein>
<dbReference type="InterPro" id="IPR036505">
    <property type="entry name" value="Amidase/PGRP_sf"/>
</dbReference>
<evidence type="ECO:0000313" key="3">
    <source>
        <dbReference type="EMBL" id="KAB1887368.1"/>
    </source>
</evidence>
<dbReference type="CDD" id="cd06583">
    <property type="entry name" value="PGRP"/>
    <property type="match status" value="1"/>
</dbReference>
<keyword evidence="1" id="KW-0812">Transmembrane</keyword>
<feature type="domain" description="N-acetylmuramoyl-L-alanine amidase" evidence="2">
    <location>
        <begin position="106"/>
        <end position="233"/>
    </location>
</feature>
<dbReference type="EMBL" id="WAAQ01000001">
    <property type="protein sequence ID" value="KAB1887368.1"/>
    <property type="molecule type" value="Genomic_DNA"/>
</dbReference>
<keyword evidence="1" id="KW-0472">Membrane</keyword>
<dbReference type="InterPro" id="IPR002502">
    <property type="entry name" value="Amidase_domain"/>
</dbReference>
<dbReference type="InterPro" id="IPR006311">
    <property type="entry name" value="TAT_signal"/>
</dbReference>
<name>A0AAD3X5B8_MICMQ</name>
<sequence length="254" mass="27618">MPHSHPPEPAVRPEAHTRRRFLIAAGAGAAVTAVGIWLTTTAEGPDDATPAVDPDNPRGLPEYDPVYERAVRGLEAPLGFTDCANPTNRANRDTAGSDGHVVRPVIDRFIIHHTGTTADQLDFLSRCNKRSSAPTFYLRNDGSVIELIRPSAKPSTTGADWNWRSVAVETLNASGAPEYAVTEAQLEELAQMIAWLATFDGKSLDGVPVSFTIDRAHVISHRETWSGTECPGPYLQSRLDDIVVRARQIFGDRG</sequence>
<dbReference type="Pfam" id="PF01510">
    <property type="entry name" value="Amidase_2"/>
    <property type="match status" value="1"/>
</dbReference>
<dbReference type="PROSITE" id="PS51318">
    <property type="entry name" value="TAT"/>
    <property type="match status" value="1"/>
</dbReference>
<keyword evidence="1" id="KW-1133">Transmembrane helix</keyword>
<evidence type="ECO:0000313" key="4">
    <source>
        <dbReference type="Proteomes" id="UP000436027"/>
    </source>
</evidence>
<dbReference type="GO" id="GO:0008745">
    <property type="term" value="F:N-acetylmuramoyl-L-alanine amidase activity"/>
    <property type="evidence" value="ECO:0007669"/>
    <property type="project" value="InterPro"/>
</dbReference>
<dbReference type="Proteomes" id="UP000436027">
    <property type="component" value="Unassembled WGS sequence"/>
</dbReference>
<feature type="transmembrane region" description="Helical" evidence="1">
    <location>
        <begin position="21"/>
        <end position="40"/>
    </location>
</feature>
<organism evidence="3 4">
    <name type="scientific">Microbacterium maritypicum</name>
    <name type="common">Microbacterium liquefaciens</name>
    <dbReference type="NCBI Taxonomy" id="33918"/>
    <lineage>
        <taxon>Bacteria</taxon>
        <taxon>Bacillati</taxon>
        <taxon>Actinomycetota</taxon>
        <taxon>Actinomycetes</taxon>
        <taxon>Micrococcales</taxon>
        <taxon>Microbacteriaceae</taxon>
        <taxon>Microbacterium</taxon>
    </lineage>
</organism>